<protein>
    <submittedName>
        <fullName evidence="2">Class I SAM-dependent methyltransferase</fullName>
    </submittedName>
</protein>
<organism evidence="2 3">
    <name type="scientific">Thermosipho ferrireducens</name>
    <dbReference type="NCBI Taxonomy" id="2571116"/>
    <lineage>
        <taxon>Bacteria</taxon>
        <taxon>Thermotogati</taxon>
        <taxon>Thermotogota</taxon>
        <taxon>Thermotogae</taxon>
        <taxon>Thermotogales</taxon>
        <taxon>Fervidobacteriaceae</taxon>
        <taxon>Thermosipho</taxon>
    </lineage>
</organism>
<dbReference type="RefSeq" id="WP_207566403.1">
    <property type="nucleotide sequence ID" value="NZ_CP071446.1"/>
</dbReference>
<evidence type="ECO:0000313" key="2">
    <source>
        <dbReference type="EMBL" id="QTA37679.1"/>
    </source>
</evidence>
<keyword evidence="2" id="KW-0489">Methyltransferase</keyword>
<dbReference type="Pfam" id="PF13847">
    <property type="entry name" value="Methyltransf_31"/>
    <property type="match status" value="1"/>
</dbReference>
<dbReference type="CDD" id="cd02440">
    <property type="entry name" value="AdoMet_MTases"/>
    <property type="match status" value="1"/>
</dbReference>
<keyword evidence="3" id="KW-1185">Reference proteome</keyword>
<dbReference type="GO" id="GO:0008168">
    <property type="term" value="F:methyltransferase activity"/>
    <property type="evidence" value="ECO:0007669"/>
    <property type="project" value="UniProtKB-KW"/>
</dbReference>
<dbReference type="InterPro" id="IPR029063">
    <property type="entry name" value="SAM-dependent_MTases_sf"/>
</dbReference>
<keyword evidence="2" id="KW-0808">Transferase</keyword>
<dbReference type="InterPro" id="IPR025714">
    <property type="entry name" value="Methyltranfer_dom"/>
</dbReference>
<dbReference type="GO" id="GO:0032259">
    <property type="term" value="P:methylation"/>
    <property type="evidence" value="ECO:0007669"/>
    <property type="project" value="UniProtKB-KW"/>
</dbReference>
<evidence type="ECO:0000313" key="3">
    <source>
        <dbReference type="Proteomes" id="UP000671862"/>
    </source>
</evidence>
<proteinExistence type="predicted"/>
<reference evidence="2 3" key="1">
    <citation type="submission" date="2021-03" db="EMBL/GenBank/DDBJ databases">
        <title>Thermosipho ferrireducens sp.nov., an anaerobic thermophilic iron-reducing bacterium isolated from a deep-sea hydrothermal sulfide deposits.</title>
        <authorList>
            <person name="Zeng X."/>
            <person name="Chen Y."/>
            <person name="Shao Z."/>
        </authorList>
    </citation>
    <scope>NUCLEOTIDE SEQUENCE [LARGE SCALE GENOMIC DNA]</scope>
    <source>
        <strain evidence="2 3">JL129W03</strain>
    </source>
</reference>
<dbReference type="EMBL" id="CP071446">
    <property type="protein sequence ID" value="QTA37679.1"/>
    <property type="molecule type" value="Genomic_DNA"/>
</dbReference>
<dbReference type="Gene3D" id="3.40.50.150">
    <property type="entry name" value="Vaccinia Virus protein VP39"/>
    <property type="match status" value="1"/>
</dbReference>
<evidence type="ECO:0000259" key="1">
    <source>
        <dbReference type="Pfam" id="PF13847"/>
    </source>
</evidence>
<feature type="domain" description="Methyltransferase" evidence="1">
    <location>
        <begin position="68"/>
        <end position="187"/>
    </location>
</feature>
<gene>
    <name evidence="2" type="ORF">JYK00_08105</name>
</gene>
<accession>A0ABX7S669</accession>
<sequence length="243" mass="28223">MIITNDEIKLFLKKLSFDDDYIEEFIEQINYFEGEAKIRDDIVKSYLNDECIEVITNEIVYELLKLDKTKLTILDVAAGSGFFTKRIKNKLEKKGLKVELFGLDITQSMLKNLRQKGIFSVWGVAEKIKKSIEIFNEHYKTDVPEKFDAVFSTLAFHHFLQPEKVLSSMKEVLIEDGKIIIVDVLKHDYEEFSETLKDTHLGFSKEEINSMGSKLFAKVKVEQLGAYCRVDDKKVHLYKAVFE</sequence>
<dbReference type="PANTHER" id="PTHR43861:SF1">
    <property type="entry name" value="TRANS-ACONITATE 2-METHYLTRANSFERASE"/>
    <property type="match status" value="1"/>
</dbReference>
<dbReference type="Proteomes" id="UP000671862">
    <property type="component" value="Chromosome"/>
</dbReference>
<dbReference type="SUPFAM" id="SSF53335">
    <property type="entry name" value="S-adenosyl-L-methionine-dependent methyltransferases"/>
    <property type="match status" value="1"/>
</dbReference>
<name>A0ABX7S669_9BACT</name>
<dbReference type="PANTHER" id="PTHR43861">
    <property type="entry name" value="TRANS-ACONITATE 2-METHYLTRANSFERASE-RELATED"/>
    <property type="match status" value="1"/>
</dbReference>